<dbReference type="Proteomes" id="UP000219412">
    <property type="component" value="Unassembled WGS sequence"/>
</dbReference>
<gene>
    <name evidence="1" type="ORF">SAMN05878391_2604</name>
</gene>
<protein>
    <submittedName>
        <fullName evidence="1">YolD-like protein</fullName>
    </submittedName>
</protein>
<sequence>MIDQQAKSNPPSFDNETIIMLEERLRMNLGKSILLRYWNDGLEVFLNCKLEYIDNRTSIIIVSKNIELIYIKFNHIYEII</sequence>
<reference evidence="2" key="1">
    <citation type="submission" date="2017-08" db="EMBL/GenBank/DDBJ databases">
        <authorList>
            <person name="Varghese N."/>
            <person name="Submissions S."/>
        </authorList>
    </citation>
    <scope>NUCLEOTIDE SEQUENCE [LARGE SCALE GENOMIC DNA]</scope>
    <source>
        <strain evidence="2">DSM 23173</strain>
    </source>
</reference>
<dbReference type="InterPro" id="IPR014962">
    <property type="entry name" value="YolD"/>
</dbReference>
<dbReference type="EMBL" id="OBQF01000008">
    <property type="protein sequence ID" value="SOC45100.1"/>
    <property type="molecule type" value="Genomic_DNA"/>
</dbReference>
<dbReference type="AlphaFoldDB" id="A0A285UTC8"/>
<keyword evidence="2" id="KW-1185">Reference proteome</keyword>
<accession>A0A285UTC8</accession>
<dbReference type="Pfam" id="PF08863">
    <property type="entry name" value="YolD"/>
    <property type="match status" value="1"/>
</dbReference>
<evidence type="ECO:0000313" key="1">
    <source>
        <dbReference type="EMBL" id="SOC45100.1"/>
    </source>
</evidence>
<proteinExistence type="predicted"/>
<evidence type="ECO:0000313" key="2">
    <source>
        <dbReference type="Proteomes" id="UP000219412"/>
    </source>
</evidence>
<organism evidence="1 2">
    <name type="scientific">Salinicoccus kekensis</name>
    <dbReference type="NCBI Taxonomy" id="714307"/>
    <lineage>
        <taxon>Bacteria</taxon>
        <taxon>Bacillati</taxon>
        <taxon>Bacillota</taxon>
        <taxon>Bacilli</taxon>
        <taxon>Bacillales</taxon>
        <taxon>Staphylococcaceae</taxon>
        <taxon>Salinicoccus</taxon>
    </lineage>
</organism>
<name>A0A285UTC8_9STAP</name>